<dbReference type="GO" id="GO:0003924">
    <property type="term" value="F:GTPase activity"/>
    <property type="evidence" value="ECO:0007669"/>
    <property type="project" value="InterPro"/>
</dbReference>
<proteinExistence type="predicted"/>
<dbReference type="Pfam" id="PF00071">
    <property type="entry name" value="Ras"/>
    <property type="match status" value="1"/>
</dbReference>
<dbReference type="InterPro" id="IPR020849">
    <property type="entry name" value="Small_GTPase_Ras-type"/>
</dbReference>
<dbReference type="PROSITE" id="PS51421">
    <property type="entry name" value="RAS"/>
    <property type="match status" value="1"/>
</dbReference>
<name>A0A1Y1X049_9FUNG</name>
<dbReference type="STRING" id="1754192.A0A1Y1X049"/>
<evidence type="ECO:0000313" key="4">
    <source>
        <dbReference type="EMBL" id="ORX79191.1"/>
    </source>
</evidence>
<evidence type="ECO:0000256" key="1">
    <source>
        <dbReference type="ARBA" id="ARBA00022741"/>
    </source>
</evidence>
<dbReference type="GO" id="GO:0007165">
    <property type="term" value="P:signal transduction"/>
    <property type="evidence" value="ECO:0007669"/>
    <property type="project" value="InterPro"/>
</dbReference>
<evidence type="ECO:0000313" key="5">
    <source>
        <dbReference type="Proteomes" id="UP000193944"/>
    </source>
</evidence>
<dbReference type="SUPFAM" id="SSF52540">
    <property type="entry name" value="P-loop containing nucleoside triphosphate hydrolases"/>
    <property type="match status" value="1"/>
</dbReference>
<sequence>MKSISIVLLGCNGVGKSSIIYRLVMNRYLDDVDYNPVIEDSFRTMLDVDDESYYVNILESIDDEEYQDLREQFIFRSNGILLVFSITSSLSFELLEEYFQSISKVNKETGIKKPIILVGNKYDSFKERVITREEGYILAKKFGSEYIEVSAKTGCNIKKAFCVLIQYIHKFEEEMELSLSLSSSKKEKPKKRNKNMKKKNNCKIQ</sequence>
<evidence type="ECO:0000256" key="2">
    <source>
        <dbReference type="ARBA" id="ARBA00023134"/>
    </source>
</evidence>
<comment type="caution">
    <text evidence="4">The sequence shown here is derived from an EMBL/GenBank/DDBJ whole genome shotgun (WGS) entry which is preliminary data.</text>
</comment>
<organism evidence="4 5">
    <name type="scientific">Anaeromyces robustus</name>
    <dbReference type="NCBI Taxonomy" id="1754192"/>
    <lineage>
        <taxon>Eukaryota</taxon>
        <taxon>Fungi</taxon>
        <taxon>Fungi incertae sedis</taxon>
        <taxon>Chytridiomycota</taxon>
        <taxon>Chytridiomycota incertae sedis</taxon>
        <taxon>Neocallimastigomycetes</taxon>
        <taxon>Neocallimastigales</taxon>
        <taxon>Neocallimastigaceae</taxon>
        <taxon>Anaeromyces</taxon>
    </lineage>
</organism>
<feature type="compositionally biased region" description="Basic residues" evidence="3">
    <location>
        <begin position="187"/>
        <end position="205"/>
    </location>
</feature>
<dbReference type="OrthoDB" id="5073342at2759"/>
<dbReference type="PROSITE" id="PS51419">
    <property type="entry name" value="RAB"/>
    <property type="match status" value="1"/>
</dbReference>
<keyword evidence="2" id="KW-0342">GTP-binding</keyword>
<dbReference type="GO" id="GO:0016020">
    <property type="term" value="C:membrane"/>
    <property type="evidence" value="ECO:0007669"/>
    <property type="project" value="InterPro"/>
</dbReference>
<dbReference type="AlphaFoldDB" id="A0A1Y1X049"/>
<dbReference type="InterPro" id="IPR005225">
    <property type="entry name" value="Small_GTP-bd"/>
</dbReference>
<dbReference type="PANTHER" id="PTHR24070">
    <property type="entry name" value="RAS, DI-RAS, AND RHEB FAMILY MEMBERS OF SMALL GTPASE SUPERFAMILY"/>
    <property type="match status" value="1"/>
</dbReference>
<reference evidence="4 5" key="2">
    <citation type="submission" date="2016-08" db="EMBL/GenBank/DDBJ databases">
        <title>Pervasive Adenine N6-methylation of Active Genes in Fungi.</title>
        <authorList>
            <consortium name="DOE Joint Genome Institute"/>
            <person name="Mondo S.J."/>
            <person name="Dannebaum R.O."/>
            <person name="Kuo R.C."/>
            <person name="Labutti K."/>
            <person name="Haridas S."/>
            <person name="Kuo A."/>
            <person name="Salamov A."/>
            <person name="Ahrendt S.R."/>
            <person name="Lipzen A."/>
            <person name="Sullivan W."/>
            <person name="Andreopoulos W.B."/>
            <person name="Clum A."/>
            <person name="Lindquist E."/>
            <person name="Daum C."/>
            <person name="Ramamoorthy G.K."/>
            <person name="Gryganskyi A."/>
            <person name="Culley D."/>
            <person name="Magnuson J.K."/>
            <person name="James T.Y."/>
            <person name="O'Malley M.A."/>
            <person name="Stajich J.E."/>
            <person name="Spatafora J.W."/>
            <person name="Visel A."/>
            <person name="Grigoriev I.V."/>
        </authorList>
    </citation>
    <scope>NUCLEOTIDE SEQUENCE [LARGE SCALE GENOMIC DNA]</scope>
    <source>
        <strain evidence="4 5">S4</strain>
    </source>
</reference>
<keyword evidence="5" id="KW-1185">Reference proteome</keyword>
<feature type="region of interest" description="Disordered" evidence="3">
    <location>
        <begin position="183"/>
        <end position="205"/>
    </location>
</feature>
<dbReference type="Proteomes" id="UP000193944">
    <property type="component" value="Unassembled WGS sequence"/>
</dbReference>
<dbReference type="GO" id="GO:0005525">
    <property type="term" value="F:GTP binding"/>
    <property type="evidence" value="ECO:0007669"/>
    <property type="project" value="UniProtKB-KW"/>
</dbReference>
<dbReference type="SMART" id="SM00175">
    <property type="entry name" value="RAB"/>
    <property type="match status" value="1"/>
</dbReference>
<dbReference type="SMART" id="SM00173">
    <property type="entry name" value="RAS"/>
    <property type="match status" value="1"/>
</dbReference>
<protein>
    <submittedName>
        <fullName evidence="4">p-loop containing nucleoside triphosphate hydrolase protein</fullName>
    </submittedName>
</protein>
<reference evidence="4 5" key="1">
    <citation type="submission" date="2016-08" db="EMBL/GenBank/DDBJ databases">
        <title>A Parts List for Fungal Cellulosomes Revealed by Comparative Genomics.</title>
        <authorList>
            <consortium name="DOE Joint Genome Institute"/>
            <person name="Haitjema C.H."/>
            <person name="Gilmore S.P."/>
            <person name="Henske J.K."/>
            <person name="Solomon K.V."/>
            <person name="De Groot R."/>
            <person name="Kuo A."/>
            <person name="Mondo S.J."/>
            <person name="Salamov A.A."/>
            <person name="Labutti K."/>
            <person name="Zhao Z."/>
            <person name="Chiniquy J."/>
            <person name="Barry K."/>
            <person name="Brewer H.M."/>
            <person name="Purvine S.O."/>
            <person name="Wright A.T."/>
            <person name="Boxma B."/>
            <person name="Van Alen T."/>
            <person name="Hackstein J.H."/>
            <person name="Baker S.E."/>
            <person name="Grigoriev I.V."/>
            <person name="O'Malley M.A."/>
        </authorList>
    </citation>
    <scope>NUCLEOTIDE SEQUENCE [LARGE SCALE GENOMIC DNA]</scope>
    <source>
        <strain evidence="4 5">S4</strain>
    </source>
</reference>
<keyword evidence="1" id="KW-0547">Nucleotide-binding</keyword>
<keyword evidence="4" id="KW-0378">Hydrolase</keyword>
<dbReference type="PRINTS" id="PR00449">
    <property type="entry name" value="RASTRNSFRMNG"/>
</dbReference>
<dbReference type="EMBL" id="MCFG01000184">
    <property type="protein sequence ID" value="ORX79191.1"/>
    <property type="molecule type" value="Genomic_DNA"/>
</dbReference>
<dbReference type="InterPro" id="IPR001806">
    <property type="entry name" value="Small_GTPase"/>
</dbReference>
<dbReference type="InterPro" id="IPR027417">
    <property type="entry name" value="P-loop_NTPase"/>
</dbReference>
<gene>
    <name evidence="4" type="ORF">BCR32DRAFT_294590</name>
</gene>
<dbReference type="Gene3D" id="3.40.50.300">
    <property type="entry name" value="P-loop containing nucleotide triphosphate hydrolases"/>
    <property type="match status" value="1"/>
</dbReference>
<evidence type="ECO:0000256" key="3">
    <source>
        <dbReference type="SAM" id="MobiDB-lite"/>
    </source>
</evidence>
<accession>A0A1Y1X049</accession>
<dbReference type="SMART" id="SM00174">
    <property type="entry name" value="RHO"/>
    <property type="match status" value="1"/>
</dbReference>
<dbReference type="NCBIfam" id="TIGR00231">
    <property type="entry name" value="small_GTP"/>
    <property type="match status" value="1"/>
</dbReference>